<dbReference type="RefSeq" id="WP_010037058.1">
    <property type="nucleotide sequence ID" value="NZ_CP025958.1"/>
</dbReference>
<keyword evidence="3" id="KW-1185">Reference proteome</keyword>
<sequence length="180" mass="19381">MRSLQWFPCTITAALVTAAGAVTVAATGVDIVHVEFFARDTSPVHKWDELVLALGLLVTGFAVDRAAAVLRLRRAAERDRLEAARQAERVDVLRATMRTVQDIVNNFLAGVQWVAIEGEGVLAPETLKLLNASIWDTTAKIKALGDLERVDEEAMAIGNGVSIDPSGAAPAVSRECEFRS</sequence>
<keyword evidence="1" id="KW-0812">Transmembrane</keyword>
<name>A0A2Z3H695_9BACT</name>
<evidence type="ECO:0000313" key="3">
    <source>
        <dbReference type="Proteomes" id="UP000245802"/>
    </source>
</evidence>
<dbReference type="KEGG" id="gog:C1280_20255"/>
<organism evidence="2 3">
    <name type="scientific">Gemmata obscuriglobus</name>
    <dbReference type="NCBI Taxonomy" id="114"/>
    <lineage>
        <taxon>Bacteria</taxon>
        <taxon>Pseudomonadati</taxon>
        <taxon>Planctomycetota</taxon>
        <taxon>Planctomycetia</taxon>
        <taxon>Gemmatales</taxon>
        <taxon>Gemmataceae</taxon>
        <taxon>Gemmata</taxon>
    </lineage>
</organism>
<reference evidence="2 3" key="1">
    <citation type="submission" date="2018-01" db="EMBL/GenBank/DDBJ databases">
        <title>G. obscuriglobus.</title>
        <authorList>
            <person name="Franke J."/>
            <person name="Blomberg W."/>
            <person name="Selmecki A."/>
        </authorList>
    </citation>
    <scope>NUCLEOTIDE SEQUENCE [LARGE SCALE GENOMIC DNA]</scope>
    <source>
        <strain evidence="2 3">DSM 5831</strain>
    </source>
</reference>
<dbReference type="AlphaFoldDB" id="A0A2Z3H695"/>
<gene>
    <name evidence="2" type="ORF">C1280_20255</name>
</gene>
<keyword evidence="1" id="KW-1133">Transmembrane helix</keyword>
<dbReference type="EMBL" id="CP025958">
    <property type="protein sequence ID" value="AWM39086.1"/>
    <property type="molecule type" value="Genomic_DNA"/>
</dbReference>
<proteinExistence type="predicted"/>
<evidence type="ECO:0000313" key="2">
    <source>
        <dbReference type="EMBL" id="AWM39086.1"/>
    </source>
</evidence>
<dbReference type="OrthoDB" id="8546812at2"/>
<evidence type="ECO:0000256" key="1">
    <source>
        <dbReference type="SAM" id="Phobius"/>
    </source>
</evidence>
<feature type="transmembrane region" description="Helical" evidence="1">
    <location>
        <begin position="50"/>
        <end position="70"/>
    </location>
</feature>
<dbReference type="Proteomes" id="UP000245802">
    <property type="component" value="Chromosome"/>
</dbReference>
<protein>
    <recommendedName>
        <fullName evidence="4">Signal transduction histidine kinase subgroup 3 dimerisation and phosphoacceptor domain-containing protein</fullName>
    </recommendedName>
</protein>
<accession>A0A2Z3H695</accession>
<keyword evidence="1" id="KW-0472">Membrane</keyword>
<evidence type="ECO:0008006" key="4">
    <source>
        <dbReference type="Google" id="ProtNLM"/>
    </source>
</evidence>